<evidence type="ECO:0000256" key="3">
    <source>
        <dbReference type="ARBA" id="ARBA00023239"/>
    </source>
</evidence>
<dbReference type="Pfam" id="PF01965">
    <property type="entry name" value="DJ-1_PfpI"/>
    <property type="match status" value="1"/>
</dbReference>
<evidence type="ECO:0000256" key="5">
    <source>
        <dbReference type="ARBA" id="ARBA00048082"/>
    </source>
</evidence>
<dbReference type="GO" id="GO:0019172">
    <property type="term" value="F:glyoxalase III activity"/>
    <property type="evidence" value="ECO:0007669"/>
    <property type="project" value="UniProtKB-EC"/>
</dbReference>
<keyword evidence="2" id="KW-0346">Stress response</keyword>
<reference evidence="7" key="1">
    <citation type="submission" date="2015-10" db="EMBL/GenBank/DDBJ databases">
        <authorList>
            <person name="Regsiter A."/>
            <person name="william w."/>
        </authorList>
    </citation>
    <scope>NUCLEOTIDE SEQUENCE</scope>
    <source>
        <strain evidence="7">Montdore</strain>
    </source>
</reference>
<feature type="domain" description="DJ-1/PfpI" evidence="6">
    <location>
        <begin position="84"/>
        <end position="215"/>
    </location>
</feature>
<keyword evidence="3" id="KW-0456">Lyase</keyword>
<evidence type="ECO:0000256" key="2">
    <source>
        <dbReference type="ARBA" id="ARBA00023016"/>
    </source>
</evidence>
<organism evidence="7 8">
    <name type="scientific">Tuber aestivum</name>
    <name type="common">summer truffle</name>
    <dbReference type="NCBI Taxonomy" id="59557"/>
    <lineage>
        <taxon>Eukaryota</taxon>
        <taxon>Fungi</taxon>
        <taxon>Dikarya</taxon>
        <taxon>Ascomycota</taxon>
        <taxon>Pezizomycotina</taxon>
        <taxon>Pezizomycetes</taxon>
        <taxon>Pezizales</taxon>
        <taxon>Tuberaceae</taxon>
        <taxon>Tuber</taxon>
    </lineage>
</organism>
<name>A0A292QA81_9PEZI</name>
<sequence>MAPRVLFVLSSQKVLGDTGRPTGWYLPEFAHPYHVLSPHVTISVASPAGGEAPLDPSSVEMFKADEIAVKFLNEKSELWKDTIKLEGLKAEDYDGIFFVGGHGPMFDIARVPTVISLIRAFADADKLVGAVCHGSAALLDVELSGGKLLIDGEPVTGFSNTEEDATGLSGAMPFMLETELMRNGAKYEKAGQPWGEKVCVGRGGKLVTGQNPASAAGVGEKMKVALGV</sequence>
<dbReference type="SUPFAM" id="SSF52317">
    <property type="entry name" value="Class I glutamine amidotransferase-like"/>
    <property type="match status" value="1"/>
</dbReference>
<gene>
    <name evidence="7" type="ORF">GSTUAT00000373001</name>
</gene>
<dbReference type="InterPro" id="IPR002818">
    <property type="entry name" value="DJ-1/PfpI"/>
</dbReference>
<dbReference type="GO" id="GO:0005737">
    <property type="term" value="C:cytoplasm"/>
    <property type="evidence" value="ECO:0007669"/>
    <property type="project" value="TreeGrafter"/>
</dbReference>
<dbReference type="InterPro" id="IPR029062">
    <property type="entry name" value="Class_I_gatase-like"/>
</dbReference>
<proteinExistence type="inferred from homology"/>
<dbReference type="Gene3D" id="3.40.50.880">
    <property type="match status" value="1"/>
</dbReference>
<evidence type="ECO:0000259" key="6">
    <source>
        <dbReference type="Pfam" id="PF01965"/>
    </source>
</evidence>
<dbReference type="GO" id="GO:0019243">
    <property type="term" value="P:methylglyoxal catabolic process to D-lactate via S-lactoyl-glutathione"/>
    <property type="evidence" value="ECO:0007669"/>
    <property type="project" value="TreeGrafter"/>
</dbReference>
<dbReference type="CDD" id="cd03141">
    <property type="entry name" value="GATase1_Hsp31_like"/>
    <property type="match status" value="1"/>
</dbReference>
<dbReference type="PANTHER" id="PTHR48094">
    <property type="entry name" value="PROTEIN/NUCLEIC ACID DEGLYCASE DJ-1-RELATED"/>
    <property type="match status" value="1"/>
</dbReference>
<dbReference type="InterPro" id="IPR050325">
    <property type="entry name" value="Prot/Nucl_acid_deglycase"/>
</dbReference>
<accession>A0A292QA81</accession>
<keyword evidence="8" id="KW-1185">Reference proteome</keyword>
<dbReference type="PANTHER" id="PTHR48094:SF11">
    <property type="entry name" value="GLUTATHIONE-INDEPENDENT GLYOXALASE HSP31-RELATED"/>
    <property type="match status" value="1"/>
</dbReference>
<evidence type="ECO:0000256" key="1">
    <source>
        <dbReference type="ARBA" id="ARBA00013134"/>
    </source>
</evidence>
<dbReference type="EMBL" id="LN890945">
    <property type="protein sequence ID" value="CUS15670.1"/>
    <property type="molecule type" value="Genomic_DNA"/>
</dbReference>
<evidence type="ECO:0000313" key="8">
    <source>
        <dbReference type="Proteomes" id="UP001412239"/>
    </source>
</evidence>
<protein>
    <recommendedName>
        <fullName evidence="1">D-lactate dehydratase</fullName>
        <ecNumber evidence="1">4.2.1.130</ecNumber>
    </recommendedName>
</protein>
<dbReference type="EC" id="4.2.1.130" evidence="1"/>
<evidence type="ECO:0000313" key="7">
    <source>
        <dbReference type="EMBL" id="CUS15670.1"/>
    </source>
</evidence>
<evidence type="ECO:0000256" key="4">
    <source>
        <dbReference type="ARBA" id="ARBA00038493"/>
    </source>
</evidence>
<dbReference type="AlphaFoldDB" id="A0A292QA81"/>
<dbReference type="Proteomes" id="UP001412239">
    <property type="component" value="Unassembled WGS sequence"/>
</dbReference>
<comment type="catalytic activity">
    <reaction evidence="5">
        <text>methylglyoxal + H2O = (R)-lactate + H(+)</text>
        <dbReference type="Rhea" id="RHEA:27754"/>
        <dbReference type="ChEBI" id="CHEBI:15377"/>
        <dbReference type="ChEBI" id="CHEBI:15378"/>
        <dbReference type="ChEBI" id="CHEBI:16004"/>
        <dbReference type="ChEBI" id="CHEBI:17158"/>
        <dbReference type="EC" id="4.2.1.130"/>
    </reaction>
</comment>
<comment type="similarity">
    <text evidence="4">Belongs to the peptidase C56 family. HSP31-like subfamily.</text>
</comment>